<feature type="transmembrane region" description="Helical" evidence="11">
    <location>
        <begin position="189"/>
        <end position="209"/>
    </location>
</feature>
<keyword evidence="3" id="KW-0488">Methylation</keyword>
<dbReference type="InterPro" id="IPR004090">
    <property type="entry name" value="Chemotax_Me-accpt_rcpt"/>
</dbReference>
<keyword evidence="6 11" id="KW-1133">Transmembrane helix</keyword>
<feature type="transmembrane region" description="Helical" evidence="11">
    <location>
        <begin position="12"/>
        <end position="32"/>
    </location>
</feature>
<name>A0A2Z4RT10_PSEPU</name>
<dbReference type="Proteomes" id="UP000250299">
    <property type="component" value="Chromosome"/>
</dbReference>
<evidence type="ECO:0000256" key="6">
    <source>
        <dbReference type="ARBA" id="ARBA00022989"/>
    </source>
</evidence>
<comment type="similarity">
    <text evidence="9">Belongs to the methyl-accepting chemotaxis (MCP) protein family.</text>
</comment>
<dbReference type="SMART" id="SM00304">
    <property type="entry name" value="HAMP"/>
    <property type="match status" value="1"/>
</dbReference>
<dbReference type="PANTHER" id="PTHR32089:SF120">
    <property type="entry name" value="METHYL-ACCEPTING CHEMOTAXIS PROTEIN TLPQ"/>
    <property type="match status" value="1"/>
</dbReference>
<dbReference type="OrthoDB" id="8724845at2"/>
<comment type="subcellular location">
    <subcellularLocation>
        <location evidence="1">Cell membrane</location>
        <topology evidence="1">Multi-pass membrane protein</topology>
    </subcellularLocation>
</comment>
<reference evidence="14 15" key="1">
    <citation type="submission" date="2018-05" db="EMBL/GenBank/DDBJ databases">
        <title>Whole genome sequence of Pseudomonas putida JBC17.</title>
        <authorList>
            <person name="Lee Y.H."/>
            <person name="David K."/>
        </authorList>
    </citation>
    <scope>NUCLEOTIDE SEQUENCE [LARGE SCALE GENOMIC DNA]</scope>
    <source>
        <strain evidence="14 15">JBC17</strain>
    </source>
</reference>
<dbReference type="Gene3D" id="1.10.287.950">
    <property type="entry name" value="Methyl-accepting chemotaxis protein"/>
    <property type="match status" value="1"/>
</dbReference>
<dbReference type="SMART" id="SM00283">
    <property type="entry name" value="MA"/>
    <property type="match status" value="1"/>
</dbReference>
<dbReference type="SUPFAM" id="SSF58104">
    <property type="entry name" value="Methyl-accepting chemotaxis protein (MCP) signaling domain"/>
    <property type="match status" value="1"/>
</dbReference>
<sequence length="540" mass="57986">MSIRNIRLVPRTLISFGITGVLIIGLGWQSLWRMDNVQWAINDLQENCLPSVRQAGVIELAAYKLRVANLLFAQNESQSISERSEQVLKFKEQLKKEVLAYIPLIYGPEEQARFDVVNANAQVFDAKVEQFLALGKTATQRELVEFIKSTTAPAAETLLKSTGELQGLMTDRAEKSSDKARAEAHDSTVATIVVIVLALLVTIVLTLVFTRSIIVPLRAVLAATRKIASGDLVGTIEVSGKDEFSELQSSTAEMLANLKSTIHHISDSSSLLAASAEEMSAITHESNAGVQQQSMETELAATAVNQMTAAVEEVARNAVAASVSTQQSESSARVGMARVTETITSIEHLSQAVQGTSLEIEQLATQTENIAKVLDVIRAIAEQTNLLALNAAIEAARAGEQGRGFAVVADEVRALAHRTQVSTQEIEQMIKNVQSGSESAVSSMKQTDIEAMATLKIAREAGVAISEITRAVSDINERNCLIATASEEQAQVAKSVDVNLVSINNLSAQSTAAADQIFIASSELSTLASDLNRLVGRFTV</sequence>
<dbReference type="Pfam" id="PF00672">
    <property type="entry name" value="HAMP"/>
    <property type="match status" value="1"/>
</dbReference>
<evidence type="ECO:0000256" key="1">
    <source>
        <dbReference type="ARBA" id="ARBA00004651"/>
    </source>
</evidence>
<dbReference type="PROSITE" id="PS50111">
    <property type="entry name" value="CHEMOTAXIS_TRANSDUC_2"/>
    <property type="match status" value="1"/>
</dbReference>
<dbReference type="AlphaFoldDB" id="A0A2Z4RT10"/>
<dbReference type="Gene3D" id="6.10.340.10">
    <property type="match status" value="1"/>
</dbReference>
<dbReference type="PROSITE" id="PS50885">
    <property type="entry name" value="HAMP"/>
    <property type="match status" value="1"/>
</dbReference>
<evidence type="ECO:0000256" key="8">
    <source>
        <dbReference type="ARBA" id="ARBA00023224"/>
    </source>
</evidence>
<evidence type="ECO:0000256" key="5">
    <source>
        <dbReference type="ARBA" id="ARBA00022692"/>
    </source>
</evidence>
<dbReference type="InterPro" id="IPR004089">
    <property type="entry name" value="MCPsignal_dom"/>
</dbReference>
<keyword evidence="5 11" id="KW-0812">Transmembrane</keyword>
<evidence type="ECO:0000256" key="11">
    <source>
        <dbReference type="SAM" id="Phobius"/>
    </source>
</evidence>
<dbReference type="PRINTS" id="PR00260">
    <property type="entry name" value="CHEMTRNSDUCR"/>
</dbReference>
<evidence type="ECO:0000256" key="2">
    <source>
        <dbReference type="ARBA" id="ARBA00022475"/>
    </source>
</evidence>
<keyword evidence="8 10" id="KW-0807">Transducer</keyword>
<evidence type="ECO:0000313" key="14">
    <source>
        <dbReference type="EMBL" id="AWY44112.1"/>
    </source>
</evidence>
<evidence type="ECO:0000256" key="4">
    <source>
        <dbReference type="ARBA" id="ARBA00022500"/>
    </source>
</evidence>
<feature type="domain" description="Methyl-accepting transducer" evidence="12">
    <location>
        <begin position="268"/>
        <end position="504"/>
    </location>
</feature>
<dbReference type="Pfam" id="PF12729">
    <property type="entry name" value="4HB_MCP_1"/>
    <property type="match status" value="1"/>
</dbReference>
<dbReference type="Pfam" id="PF00015">
    <property type="entry name" value="MCPsignal"/>
    <property type="match status" value="1"/>
</dbReference>
<evidence type="ECO:0000256" key="7">
    <source>
        <dbReference type="ARBA" id="ARBA00023136"/>
    </source>
</evidence>
<feature type="domain" description="HAMP" evidence="13">
    <location>
        <begin position="211"/>
        <end position="263"/>
    </location>
</feature>
<accession>A0A2Z4RT10</accession>
<evidence type="ECO:0000259" key="13">
    <source>
        <dbReference type="PROSITE" id="PS50885"/>
    </source>
</evidence>
<evidence type="ECO:0000256" key="9">
    <source>
        <dbReference type="ARBA" id="ARBA00029447"/>
    </source>
</evidence>
<keyword evidence="7 11" id="KW-0472">Membrane</keyword>
<dbReference type="PANTHER" id="PTHR32089">
    <property type="entry name" value="METHYL-ACCEPTING CHEMOTAXIS PROTEIN MCPB"/>
    <property type="match status" value="1"/>
</dbReference>
<dbReference type="InterPro" id="IPR003660">
    <property type="entry name" value="HAMP_dom"/>
</dbReference>
<dbReference type="FunFam" id="1.10.287.950:FF:000001">
    <property type="entry name" value="Methyl-accepting chemotaxis sensory transducer"/>
    <property type="match status" value="1"/>
</dbReference>
<protein>
    <submittedName>
        <fullName evidence="14">HAMP domain-containing protein</fullName>
    </submittedName>
</protein>
<keyword evidence="4" id="KW-0145">Chemotaxis</keyword>
<dbReference type="GO" id="GO:0004888">
    <property type="term" value="F:transmembrane signaling receptor activity"/>
    <property type="evidence" value="ECO:0007669"/>
    <property type="project" value="InterPro"/>
</dbReference>
<dbReference type="CDD" id="cd11386">
    <property type="entry name" value="MCP_signal"/>
    <property type="match status" value="1"/>
</dbReference>
<evidence type="ECO:0000313" key="15">
    <source>
        <dbReference type="Proteomes" id="UP000250299"/>
    </source>
</evidence>
<evidence type="ECO:0000259" key="12">
    <source>
        <dbReference type="PROSITE" id="PS50111"/>
    </source>
</evidence>
<evidence type="ECO:0000256" key="10">
    <source>
        <dbReference type="PROSITE-ProRule" id="PRU00284"/>
    </source>
</evidence>
<dbReference type="GO" id="GO:0007165">
    <property type="term" value="P:signal transduction"/>
    <property type="evidence" value="ECO:0007669"/>
    <property type="project" value="UniProtKB-KW"/>
</dbReference>
<organism evidence="14 15">
    <name type="scientific">Pseudomonas putida</name>
    <name type="common">Arthrobacter siderocapsulatus</name>
    <dbReference type="NCBI Taxonomy" id="303"/>
    <lineage>
        <taxon>Bacteria</taxon>
        <taxon>Pseudomonadati</taxon>
        <taxon>Pseudomonadota</taxon>
        <taxon>Gammaproteobacteria</taxon>
        <taxon>Pseudomonadales</taxon>
        <taxon>Pseudomonadaceae</taxon>
        <taxon>Pseudomonas</taxon>
    </lineage>
</organism>
<gene>
    <name evidence="14" type="ORF">DKY63_31060</name>
</gene>
<dbReference type="CDD" id="cd06225">
    <property type="entry name" value="HAMP"/>
    <property type="match status" value="1"/>
</dbReference>
<evidence type="ECO:0000256" key="3">
    <source>
        <dbReference type="ARBA" id="ARBA00022481"/>
    </source>
</evidence>
<dbReference type="EMBL" id="CP029693">
    <property type="protein sequence ID" value="AWY44112.1"/>
    <property type="molecule type" value="Genomic_DNA"/>
</dbReference>
<dbReference type="GO" id="GO:0006935">
    <property type="term" value="P:chemotaxis"/>
    <property type="evidence" value="ECO:0007669"/>
    <property type="project" value="UniProtKB-KW"/>
</dbReference>
<dbReference type="GO" id="GO:0005886">
    <property type="term" value="C:plasma membrane"/>
    <property type="evidence" value="ECO:0007669"/>
    <property type="project" value="UniProtKB-SubCell"/>
</dbReference>
<dbReference type="InterPro" id="IPR024478">
    <property type="entry name" value="HlyB_4HB_MCP"/>
</dbReference>
<keyword evidence="2" id="KW-1003">Cell membrane</keyword>
<proteinExistence type="inferred from homology"/>